<feature type="compositionally biased region" description="Basic residues" evidence="1">
    <location>
        <begin position="990"/>
        <end position="1007"/>
    </location>
</feature>
<feature type="region of interest" description="Disordered" evidence="1">
    <location>
        <begin position="202"/>
        <end position="248"/>
    </location>
</feature>
<feature type="compositionally biased region" description="Polar residues" evidence="1">
    <location>
        <begin position="377"/>
        <end position="387"/>
    </location>
</feature>
<evidence type="ECO:0000256" key="1">
    <source>
        <dbReference type="SAM" id="MobiDB-lite"/>
    </source>
</evidence>
<accession>A0AAV3YDH1</accession>
<feature type="region of interest" description="Disordered" evidence="1">
    <location>
        <begin position="377"/>
        <end position="400"/>
    </location>
</feature>
<feature type="compositionally biased region" description="Basic residues" evidence="1">
    <location>
        <begin position="1039"/>
        <end position="1060"/>
    </location>
</feature>
<dbReference type="Proteomes" id="UP000735302">
    <property type="component" value="Unassembled WGS sequence"/>
</dbReference>
<feature type="region of interest" description="Disordered" evidence="1">
    <location>
        <begin position="595"/>
        <end position="627"/>
    </location>
</feature>
<feature type="compositionally biased region" description="Basic and acidic residues" evidence="1">
    <location>
        <begin position="1083"/>
        <end position="1092"/>
    </location>
</feature>
<feature type="compositionally biased region" description="Polar residues" evidence="1">
    <location>
        <begin position="202"/>
        <end position="222"/>
    </location>
</feature>
<proteinExistence type="predicted"/>
<dbReference type="EMBL" id="BLXT01000921">
    <property type="protein sequence ID" value="GFN81225.1"/>
    <property type="molecule type" value="Genomic_DNA"/>
</dbReference>
<evidence type="ECO:0000313" key="2">
    <source>
        <dbReference type="EMBL" id="GFN81225.1"/>
    </source>
</evidence>
<feature type="compositionally biased region" description="Polar residues" evidence="1">
    <location>
        <begin position="1009"/>
        <end position="1037"/>
    </location>
</feature>
<feature type="region of interest" description="Disordered" evidence="1">
    <location>
        <begin position="94"/>
        <end position="186"/>
    </location>
</feature>
<feature type="compositionally biased region" description="Polar residues" evidence="1">
    <location>
        <begin position="596"/>
        <end position="609"/>
    </location>
</feature>
<organism evidence="2 3">
    <name type="scientific">Plakobranchus ocellatus</name>
    <dbReference type="NCBI Taxonomy" id="259542"/>
    <lineage>
        <taxon>Eukaryota</taxon>
        <taxon>Metazoa</taxon>
        <taxon>Spiralia</taxon>
        <taxon>Lophotrochozoa</taxon>
        <taxon>Mollusca</taxon>
        <taxon>Gastropoda</taxon>
        <taxon>Heterobranchia</taxon>
        <taxon>Euthyneura</taxon>
        <taxon>Panpulmonata</taxon>
        <taxon>Sacoglossa</taxon>
        <taxon>Placobranchoidea</taxon>
        <taxon>Plakobranchidae</taxon>
        <taxon>Plakobranchus</taxon>
    </lineage>
</organism>
<name>A0AAV3YDH1_9GAST</name>
<feature type="compositionally biased region" description="Basic and acidic residues" evidence="1">
    <location>
        <begin position="229"/>
        <end position="245"/>
    </location>
</feature>
<evidence type="ECO:0000313" key="3">
    <source>
        <dbReference type="Proteomes" id="UP000735302"/>
    </source>
</evidence>
<feature type="region of interest" description="Disordered" evidence="1">
    <location>
        <begin position="1211"/>
        <end position="1267"/>
    </location>
</feature>
<feature type="compositionally biased region" description="Polar residues" evidence="1">
    <location>
        <begin position="165"/>
        <end position="186"/>
    </location>
</feature>
<sequence length="1351" mass="150073">MENPEAVFDYLSIRSMRERYYGSNCRPTISFNIPPPSAKACDVSYLANQEALEHFVQDFAIDDSISDCFAETDIGENCASSAVQAPSLVEKELLTPPKVSKQTPKAPQEPDHASRKSGKPSTSKTKVTFVLDSDEQGLSSAENNRRKGSESTGQNLKQTHPGATKQKSVNLQEKSASIPTSQSNQPRFLGTMASAHEQCNLSTGANKENSKPQVQTEFSQAHSRFRSRSKSEDSVKASEKEKESTNSRNTKFSLSWVIDNTINRNKKYQQNVHTKRVVRNEQNQMKKLSGTANSTMIMDRHHDNDHAIKDFTITSIGVVQQNDDEFDELIIAHHKNSHPSEAKDSSPKMKPRFNSYEEEDDFGQNYSSIIKKITNNSQKQTLATAGPSNKEKEKEPGNGVSLSLEALSPRKTSASVLSNHLNPDSRFIDNVFPPKDSTIQDGCARQPAPPPWYKSSSFADVIGGYTSSPPFRPMGKSFTPLSRLIDKTAESNADSEKDINSIELPSLVVDKCLSNDNIILTNSGNRNGSKNNVQSIDTGISGHRKMDIAAQNISTLKSSLLGKQTDRYDGSVLHMDADNGNNDLPLKNTFLHDASSHGQANSSYQGSEGSKNEDLTHRKEKSNTSTNQVSALELLCRELLWRCGFLEQGRERLLSCLQDILSGPLALLLKVSRQLSHLVPFTESLVASSPDARSQLSQIAMEVSSAVSKLRALVASTMEDTAPVEESFDETTGRPNLQDNLFRSLTKATIDMFENGLHLQEIHQNLRLLVMTGMRTTSHSTSLPASSIDVTNDTLYPQANNANEFRSGAMNKTPEAYNSLEPDSARSAAMQRECTRAKETSVLSPEEHYPPPSLSYFKQKQNLCPVDAGFVQSMIGGKSLEVVRDDEGTRELKEQTKARCSSSVAQAARTRNNFLVDGANRMAQRVEAAPDVLDFTTVSATPSANIIGNNNRYHHHSVAHVALSTPHHTSDITAIITTDRTDSRSCKNSHGGKHRRRRSHSLSRLHHMTGSSDIVNDSSSAGEGFETSASRSESTNKSRASRGRPHRRRSHSALRHRRNASCHSYFSDDSRKYSKTSLGNHATQKEKLEVSRHKGTQKTALRKGSNSHQRFFASSRSASARLQRGRMYGSWGDCDTHDDLGVKYGGDDYDDDDDYDEDDESTKVRVNVPHEDFSDDGLRVQRLKQHLQSVHKLRQRNRDVIETIITGTGERLGPRKISRDPHSDQTHVNNVGEAYPFRSQKGQDGSKEQPRSPPLPSTNAEKLRESTGVKILKPFKGKLGTKIKSRLFNNEQEEGSTIQARELTESEFEETFERRNDVTVRRRREMDAGIPWDELEFSGRESDATLGWSDG</sequence>
<comment type="caution">
    <text evidence="2">The sequence shown here is derived from an EMBL/GenBank/DDBJ whole genome shotgun (WGS) entry which is preliminary data.</text>
</comment>
<feature type="region of interest" description="Disordered" evidence="1">
    <location>
        <begin position="980"/>
        <end position="1117"/>
    </location>
</feature>
<gene>
    <name evidence="2" type="ORF">PoB_000773100</name>
</gene>
<protein>
    <submittedName>
        <fullName evidence="2">Uncharacterized protein</fullName>
    </submittedName>
</protein>
<reference evidence="2 3" key="1">
    <citation type="journal article" date="2021" name="Elife">
        <title>Chloroplast acquisition without the gene transfer in kleptoplastic sea slugs, Plakobranchus ocellatus.</title>
        <authorList>
            <person name="Maeda T."/>
            <person name="Takahashi S."/>
            <person name="Yoshida T."/>
            <person name="Shimamura S."/>
            <person name="Takaki Y."/>
            <person name="Nagai Y."/>
            <person name="Toyoda A."/>
            <person name="Suzuki Y."/>
            <person name="Arimoto A."/>
            <person name="Ishii H."/>
            <person name="Satoh N."/>
            <person name="Nishiyama T."/>
            <person name="Hasebe M."/>
            <person name="Maruyama T."/>
            <person name="Minagawa J."/>
            <person name="Obokata J."/>
            <person name="Shigenobu S."/>
        </authorList>
    </citation>
    <scope>NUCLEOTIDE SEQUENCE [LARGE SCALE GENOMIC DNA]</scope>
</reference>
<keyword evidence="3" id="KW-1185">Reference proteome</keyword>